<evidence type="ECO:0000313" key="3">
    <source>
        <dbReference type="EMBL" id="MDU0259784.1"/>
    </source>
</evidence>
<feature type="domain" description="BIG2" evidence="2">
    <location>
        <begin position="27"/>
        <end position="101"/>
    </location>
</feature>
<reference evidence="3" key="1">
    <citation type="submission" date="2023-10" db="EMBL/GenBank/DDBJ databases">
        <title>Genome Sequence of the Bacteria from From Gut Wall in Crohn's Disease.</title>
        <authorList>
            <person name="Rodriguez-Palacios A."/>
        </authorList>
    </citation>
    <scope>NUCLEOTIDE SEQUENCE</scope>
    <source>
        <strain evidence="3">CavFT-hAR58</strain>
    </source>
</reference>
<dbReference type="RefSeq" id="WP_278686660.1">
    <property type="nucleotide sequence ID" value="NZ_CAJTYT010000009.1"/>
</dbReference>
<dbReference type="Pfam" id="PF14717">
    <property type="entry name" value="DUF4465"/>
    <property type="match status" value="1"/>
</dbReference>
<organism evidence="3 4">
    <name type="scientific">Alistipes finegoldii</name>
    <dbReference type="NCBI Taxonomy" id="214856"/>
    <lineage>
        <taxon>Bacteria</taxon>
        <taxon>Pseudomonadati</taxon>
        <taxon>Bacteroidota</taxon>
        <taxon>Bacteroidia</taxon>
        <taxon>Bacteroidales</taxon>
        <taxon>Rikenellaceae</taxon>
        <taxon>Alistipes</taxon>
    </lineage>
</organism>
<dbReference type="SUPFAM" id="SSF49373">
    <property type="entry name" value="Invasin/intimin cell-adhesion fragments"/>
    <property type="match status" value="1"/>
</dbReference>
<dbReference type="InterPro" id="IPR003343">
    <property type="entry name" value="Big_2"/>
</dbReference>
<dbReference type="InterPro" id="IPR027828">
    <property type="entry name" value="DUF4465"/>
</dbReference>
<keyword evidence="1" id="KW-0732">Signal</keyword>
<dbReference type="SMART" id="SM00635">
    <property type="entry name" value="BID_2"/>
    <property type="match status" value="1"/>
</dbReference>
<feature type="chain" id="PRO_5042039351" evidence="1">
    <location>
        <begin position="16"/>
        <end position="355"/>
    </location>
</feature>
<accession>A0AAE4RWX9</accession>
<dbReference type="Gene3D" id="2.60.40.1080">
    <property type="match status" value="1"/>
</dbReference>
<dbReference type="Pfam" id="PF02368">
    <property type="entry name" value="Big_2"/>
    <property type="match status" value="1"/>
</dbReference>
<dbReference type="Gene3D" id="2.60.120.1350">
    <property type="entry name" value="Protein of unknown function DUF4465"/>
    <property type="match status" value="1"/>
</dbReference>
<sequence>MKKLLLIAFAALAFAACSDDKPEAPVAATGIALDRADAETVPGKTIQLVAAVTPSDAVDPVTWTSDNEAVATVSDSGLVETLSAGEATVTAECGEFTAKCVIRVNELISFEAGENMVGIDGEAVILGTISVVSGKNTATFPNVYWAKEYTETNDLRDDYDQLFFASPLFSTADGNIWFSSYYCDCTIYGSQYDAWGGFVLSSNVNKSVAPPQAGPDNQFEAYADGGADGSKTFAVCYDAKTAGMAMSADCCWPQIDFTAAPREVLSIALANSTWTYNYFSGHEGDSYAIKITGKLNDVEVGSVECPLISGADKADTWKTFDLSSLGKVDCLVFAVVSSEKYAPFYFCVDDIILKK</sequence>
<dbReference type="InterPro" id="IPR008964">
    <property type="entry name" value="Invasin/intimin_cell_adhesion"/>
</dbReference>
<dbReference type="AlphaFoldDB" id="A0AAE4RWX9"/>
<evidence type="ECO:0000259" key="2">
    <source>
        <dbReference type="SMART" id="SM00635"/>
    </source>
</evidence>
<evidence type="ECO:0000313" key="4">
    <source>
        <dbReference type="Proteomes" id="UP001181347"/>
    </source>
</evidence>
<proteinExistence type="predicted"/>
<gene>
    <name evidence="3" type="ORF">RVH17_06600</name>
</gene>
<comment type="caution">
    <text evidence="3">The sequence shown here is derived from an EMBL/GenBank/DDBJ whole genome shotgun (WGS) entry which is preliminary data.</text>
</comment>
<feature type="signal peptide" evidence="1">
    <location>
        <begin position="1"/>
        <end position="15"/>
    </location>
</feature>
<protein>
    <submittedName>
        <fullName evidence="3">DUF4465 domain-containing protein</fullName>
    </submittedName>
</protein>
<dbReference type="EMBL" id="JAWDES010000005">
    <property type="protein sequence ID" value="MDU0259784.1"/>
    <property type="molecule type" value="Genomic_DNA"/>
</dbReference>
<name>A0AAE4RWX9_9BACT</name>
<evidence type="ECO:0000256" key="1">
    <source>
        <dbReference type="SAM" id="SignalP"/>
    </source>
</evidence>
<dbReference type="Proteomes" id="UP001181347">
    <property type="component" value="Unassembled WGS sequence"/>
</dbReference>
<dbReference type="PROSITE" id="PS51257">
    <property type="entry name" value="PROKAR_LIPOPROTEIN"/>
    <property type="match status" value="1"/>
</dbReference>